<accession>A0AAD7PPT0</accession>
<dbReference type="KEGG" id="qsa:O6P43_013660"/>
<sequence length="129" mass="14277">MDAETKGLLEEDGLIVAVQVLTEAVRSLGYEWLLNKAKSWLSPSFCQADRKTDIAVASQVESYSVDFGWGRPKKVEMTSIDKTGAFSLWDSRKGDGGFEVNVVLKKHEMEAFASLFVEGLRSINSVSKL</sequence>
<dbReference type="Gene3D" id="3.30.559.10">
    <property type="entry name" value="Chloramphenicol acetyltransferase-like domain"/>
    <property type="match status" value="1"/>
</dbReference>
<dbReference type="Pfam" id="PF02458">
    <property type="entry name" value="Transferase"/>
    <property type="match status" value="1"/>
</dbReference>
<evidence type="ECO:0000313" key="3">
    <source>
        <dbReference type="EMBL" id="KAJ7963746.1"/>
    </source>
</evidence>
<organism evidence="3 4">
    <name type="scientific">Quillaja saponaria</name>
    <name type="common">Soap bark tree</name>
    <dbReference type="NCBI Taxonomy" id="32244"/>
    <lineage>
        <taxon>Eukaryota</taxon>
        <taxon>Viridiplantae</taxon>
        <taxon>Streptophyta</taxon>
        <taxon>Embryophyta</taxon>
        <taxon>Tracheophyta</taxon>
        <taxon>Spermatophyta</taxon>
        <taxon>Magnoliopsida</taxon>
        <taxon>eudicotyledons</taxon>
        <taxon>Gunneridae</taxon>
        <taxon>Pentapetalae</taxon>
        <taxon>rosids</taxon>
        <taxon>fabids</taxon>
        <taxon>Fabales</taxon>
        <taxon>Quillajaceae</taxon>
        <taxon>Quillaja</taxon>
    </lineage>
</organism>
<reference evidence="3" key="1">
    <citation type="journal article" date="2023" name="Science">
        <title>Elucidation of the pathway for biosynthesis of saponin adjuvants from the soapbark tree.</title>
        <authorList>
            <person name="Reed J."/>
            <person name="Orme A."/>
            <person name="El-Demerdash A."/>
            <person name="Owen C."/>
            <person name="Martin L.B.B."/>
            <person name="Misra R.C."/>
            <person name="Kikuchi S."/>
            <person name="Rejzek M."/>
            <person name="Martin A.C."/>
            <person name="Harkess A."/>
            <person name="Leebens-Mack J."/>
            <person name="Louveau T."/>
            <person name="Stephenson M.J."/>
            <person name="Osbourn A."/>
        </authorList>
    </citation>
    <scope>NUCLEOTIDE SEQUENCE</scope>
    <source>
        <strain evidence="3">S10</strain>
    </source>
</reference>
<keyword evidence="4" id="KW-1185">Reference proteome</keyword>
<name>A0AAD7PPT0_QUISA</name>
<gene>
    <name evidence="3" type="ORF">O6P43_013660</name>
</gene>
<dbReference type="EMBL" id="JARAOO010000006">
    <property type="protein sequence ID" value="KAJ7963746.1"/>
    <property type="molecule type" value="Genomic_DNA"/>
</dbReference>
<dbReference type="InterPro" id="IPR023213">
    <property type="entry name" value="CAT-like_dom_sf"/>
</dbReference>
<dbReference type="Proteomes" id="UP001163823">
    <property type="component" value="Chromosome 6"/>
</dbReference>
<dbReference type="GO" id="GO:0016747">
    <property type="term" value="F:acyltransferase activity, transferring groups other than amino-acyl groups"/>
    <property type="evidence" value="ECO:0007669"/>
    <property type="project" value="UniProtKB-ARBA"/>
</dbReference>
<protein>
    <submittedName>
        <fullName evidence="3">Phenolic glucoside malonyltransferase</fullName>
    </submittedName>
</protein>
<dbReference type="AlphaFoldDB" id="A0AAD7PPT0"/>
<proteinExistence type="predicted"/>
<keyword evidence="2" id="KW-0012">Acyltransferase</keyword>
<keyword evidence="1" id="KW-0808">Transferase</keyword>
<comment type="caution">
    <text evidence="3">The sequence shown here is derived from an EMBL/GenBank/DDBJ whole genome shotgun (WGS) entry which is preliminary data.</text>
</comment>
<dbReference type="PANTHER" id="PTHR31625">
    <property type="match status" value="1"/>
</dbReference>
<evidence type="ECO:0000256" key="2">
    <source>
        <dbReference type="ARBA" id="ARBA00023315"/>
    </source>
</evidence>
<evidence type="ECO:0000256" key="1">
    <source>
        <dbReference type="ARBA" id="ARBA00022679"/>
    </source>
</evidence>
<dbReference type="InterPro" id="IPR051504">
    <property type="entry name" value="Plant_metabolite_acyltrans"/>
</dbReference>
<evidence type="ECO:0000313" key="4">
    <source>
        <dbReference type="Proteomes" id="UP001163823"/>
    </source>
</evidence>